<keyword evidence="2" id="KW-1185">Reference proteome</keyword>
<accession>A0ACB8EIG8</accession>
<sequence>MIFLMKGLPQQTLNMGILSPLLTLSLVFGALVLCQYDVNEFEDEFEDVLDNEYPSVFRLNPSVEFAVPYPEISAECAKECFCPPTFPRSMYCDHRNLRTIPSIPSHIQQLYLQYNEIEAVLLKSFENATALREINLGHNNIKSIMIDSGIFAKLSNLVELHLEHNLLEEIPFPLPRGLERLILGFNKISRISAQALKGLENVTMLDLCNNNLIDSEIKGKHFSSMQSLMQLNLCSNKLQYMPPELPFSLMYLALENNSISFIPNNYFQELPKLIALRMSYNNLHEVPYNVFNLTNLVELNLGHNKLQQIFYIPRSLQHIYLEDNDMEGHSPSNLHSEVNTGLDMDMGNNVCRPIISVINITLMCPSMNPLSLNHLTYIRVDQNKLTAPISTYAFFCFPHIRTIYYGEQKISSNQQTQLRTPVFRRYLTPEEYDEAEENYEDQDQEHGGRDEDYFDTYLY</sequence>
<name>A0ACB8EIG8_9SAUR</name>
<reference evidence="1" key="1">
    <citation type="submission" date="2021-08" db="EMBL/GenBank/DDBJ databases">
        <title>The first chromosome-level gecko genome reveals the dynamic sex chromosomes of Neotropical dwarf geckos (Sphaerodactylidae: Sphaerodactylus).</title>
        <authorList>
            <person name="Pinto B.J."/>
            <person name="Keating S.E."/>
            <person name="Gamble T."/>
        </authorList>
    </citation>
    <scope>NUCLEOTIDE SEQUENCE</scope>
    <source>
        <strain evidence="1">TG3544</strain>
    </source>
</reference>
<comment type="caution">
    <text evidence="1">The sequence shown here is derived from an EMBL/GenBank/DDBJ whole genome shotgun (WGS) entry which is preliminary data.</text>
</comment>
<dbReference type="EMBL" id="CM037616">
    <property type="protein sequence ID" value="KAH7992132.1"/>
    <property type="molecule type" value="Genomic_DNA"/>
</dbReference>
<gene>
    <name evidence="1" type="ORF">K3G42_019761</name>
</gene>
<evidence type="ECO:0000313" key="2">
    <source>
        <dbReference type="Proteomes" id="UP000827872"/>
    </source>
</evidence>
<protein>
    <submittedName>
        <fullName evidence="1">Uncharacterized protein</fullName>
    </submittedName>
</protein>
<evidence type="ECO:0000313" key="1">
    <source>
        <dbReference type="EMBL" id="KAH7992132.1"/>
    </source>
</evidence>
<proteinExistence type="predicted"/>
<dbReference type="Proteomes" id="UP000827872">
    <property type="component" value="Linkage Group LG03"/>
</dbReference>
<organism evidence="1 2">
    <name type="scientific">Sphaerodactylus townsendi</name>
    <dbReference type="NCBI Taxonomy" id="933632"/>
    <lineage>
        <taxon>Eukaryota</taxon>
        <taxon>Metazoa</taxon>
        <taxon>Chordata</taxon>
        <taxon>Craniata</taxon>
        <taxon>Vertebrata</taxon>
        <taxon>Euteleostomi</taxon>
        <taxon>Lepidosauria</taxon>
        <taxon>Squamata</taxon>
        <taxon>Bifurcata</taxon>
        <taxon>Gekkota</taxon>
        <taxon>Sphaerodactylidae</taxon>
        <taxon>Sphaerodactylus</taxon>
    </lineage>
</organism>